<protein>
    <recommendedName>
        <fullName evidence="3">USP domain-containing protein</fullName>
    </recommendedName>
</protein>
<keyword evidence="2" id="KW-1185">Reference proteome</keyword>
<feature type="non-terminal residue" evidence="1">
    <location>
        <position position="1"/>
    </location>
</feature>
<evidence type="ECO:0008006" key="3">
    <source>
        <dbReference type="Google" id="ProtNLM"/>
    </source>
</evidence>
<dbReference type="InParanoid" id="A0A2H3CX41"/>
<gene>
    <name evidence="1" type="ORF">ARMGADRAFT_940635</name>
</gene>
<evidence type="ECO:0000313" key="2">
    <source>
        <dbReference type="Proteomes" id="UP000217790"/>
    </source>
</evidence>
<organism evidence="1 2">
    <name type="scientific">Armillaria gallica</name>
    <name type="common">Bulbous honey fungus</name>
    <name type="synonym">Armillaria bulbosa</name>
    <dbReference type="NCBI Taxonomy" id="47427"/>
    <lineage>
        <taxon>Eukaryota</taxon>
        <taxon>Fungi</taxon>
        <taxon>Dikarya</taxon>
        <taxon>Basidiomycota</taxon>
        <taxon>Agaricomycotina</taxon>
        <taxon>Agaricomycetes</taxon>
        <taxon>Agaricomycetidae</taxon>
        <taxon>Agaricales</taxon>
        <taxon>Marasmiineae</taxon>
        <taxon>Physalacriaceae</taxon>
        <taxon>Armillaria</taxon>
    </lineage>
</organism>
<accession>A0A2H3CX41</accession>
<name>A0A2H3CX41_ARMGA</name>
<dbReference type="Proteomes" id="UP000217790">
    <property type="component" value="Unassembled WGS sequence"/>
</dbReference>
<sequence>NNSCAYDTVIFILYNFWSTTHTSGVSYFDEQGNHWLSLFANTFLSFSCREYTLEQVRDYLRRALHREYPEVFVFGRHMSIEAIMMKLMACQTHFSMLSYKCACGYEMSMSTQYCAIIEPSSTAPLRWDTLQQYIDNMRCIPSNSTESKCPLCNENADKCTVYKFAPTILPVTVSFVSAPAEDIINIVVDGVVCNYRLKGIVYYADHHFTARFIDSTNMVWFNNGMIQGRAAMMEGSSDSIAFGTDKCNRSLDTYIYARQDTV</sequence>
<dbReference type="OrthoDB" id="2629491at2759"/>
<reference evidence="2" key="1">
    <citation type="journal article" date="2017" name="Nat. Ecol. Evol.">
        <title>Genome expansion and lineage-specific genetic innovations in the forest pathogenic fungi Armillaria.</title>
        <authorList>
            <person name="Sipos G."/>
            <person name="Prasanna A.N."/>
            <person name="Walter M.C."/>
            <person name="O'Connor E."/>
            <person name="Balint B."/>
            <person name="Krizsan K."/>
            <person name="Kiss B."/>
            <person name="Hess J."/>
            <person name="Varga T."/>
            <person name="Slot J."/>
            <person name="Riley R."/>
            <person name="Boka B."/>
            <person name="Rigling D."/>
            <person name="Barry K."/>
            <person name="Lee J."/>
            <person name="Mihaltcheva S."/>
            <person name="LaButti K."/>
            <person name="Lipzen A."/>
            <person name="Waldron R."/>
            <person name="Moloney N.M."/>
            <person name="Sperisen C."/>
            <person name="Kredics L."/>
            <person name="Vagvoelgyi C."/>
            <person name="Patrignani A."/>
            <person name="Fitzpatrick D."/>
            <person name="Nagy I."/>
            <person name="Doyle S."/>
            <person name="Anderson J.B."/>
            <person name="Grigoriev I.V."/>
            <person name="Gueldener U."/>
            <person name="Muensterkoetter M."/>
            <person name="Nagy L.G."/>
        </authorList>
    </citation>
    <scope>NUCLEOTIDE SEQUENCE [LARGE SCALE GENOMIC DNA]</scope>
    <source>
        <strain evidence="2">Ar21-2</strain>
    </source>
</reference>
<dbReference type="AlphaFoldDB" id="A0A2H3CX41"/>
<proteinExistence type="predicted"/>
<dbReference type="EMBL" id="KZ293684">
    <property type="protein sequence ID" value="PBK86390.1"/>
    <property type="molecule type" value="Genomic_DNA"/>
</dbReference>
<evidence type="ECO:0000313" key="1">
    <source>
        <dbReference type="EMBL" id="PBK86390.1"/>
    </source>
</evidence>